<proteinExistence type="predicted"/>
<sequence length="181" mass="20670">MKADRVERWNNRKSRLFLLINYCFFYDFVRFFFFSLFLRDFEKCASQWDQLIAPSFHISGLDLLLDRNGGDRIILVRFSFFCYVSPIFYRWLKCQLTTCRQIVAFFTADDNFLLAGNRILLSSWAFASSSVPSTCRHRVGSTRCPPALAAAGRFGCPGGGSSPCRPCPQSAWSGSRGRCCC</sequence>
<keyword evidence="1" id="KW-1133">Transmembrane helix</keyword>
<keyword evidence="1" id="KW-0812">Transmembrane</keyword>
<dbReference type="AlphaFoldDB" id="A0A8D8HPQ2"/>
<reference evidence="2" key="1">
    <citation type="submission" date="2021-05" db="EMBL/GenBank/DDBJ databases">
        <authorList>
            <person name="Alioto T."/>
            <person name="Alioto T."/>
            <person name="Gomez Garrido J."/>
        </authorList>
    </citation>
    <scope>NUCLEOTIDE SEQUENCE</scope>
</reference>
<dbReference type="EMBL" id="HBUE01055394">
    <property type="protein sequence ID" value="CAG6466249.1"/>
    <property type="molecule type" value="Transcribed_RNA"/>
</dbReference>
<feature type="transmembrane region" description="Helical" evidence="1">
    <location>
        <begin position="16"/>
        <end position="38"/>
    </location>
</feature>
<dbReference type="EMBL" id="HBUE01218140">
    <property type="protein sequence ID" value="CAG6538196.1"/>
    <property type="molecule type" value="Transcribed_RNA"/>
</dbReference>
<feature type="transmembrane region" description="Helical" evidence="1">
    <location>
        <begin position="73"/>
        <end position="92"/>
    </location>
</feature>
<evidence type="ECO:0000313" key="2">
    <source>
        <dbReference type="EMBL" id="CAG6538196.1"/>
    </source>
</evidence>
<protein>
    <submittedName>
        <fullName evidence="2">(northern house mosquito) hypothetical protein</fullName>
    </submittedName>
</protein>
<dbReference type="EMBL" id="HBUE01324705">
    <property type="protein sequence ID" value="CAG6590208.1"/>
    <property type="molecule type" value="Transcribed_RNA"/>
</dbReference>
<name>A0A8D8HPQ2_CULPI</name>
<evidence type="ECO:0000256" key="1">
    <source>
        <dbReference type="SAM" id="Phobius"/>
    </source>
</evidence>
<keyword evidence="1" id="KW-0472">Membrane</keyword>
<organism evidence="2">
    <name type="scientific">Culex pipiens</name>
    <name type="common">House mosquito</name>
    <dbReference type="NCBI Taxonomy" id="7175"/>
    <lineage>
        <taxon>Eukaryota</taxon>
        <taxon>Metazoa</taxon>
        <taxon>Ecdysozoa</taxon>
        <taxon>Arthropoda</taxon>
        <taxon>Hexapoda</taxon>
        <taxon>Insecta</taxon>
        <taxon>Pterygota</taxon>
        <taxon>Neoptera</taxon>
        <taxon>Endopterygota</taxon>
        <taxon>Diptera</taxon>
        <taxon>Nematocera</taxon>
        <taxon>Culicoidea</taxon>
        <taxon>Culicidae</taxon>
        <taxon>Culicinae</taxon>
        <taxon>Culicini</taxon>
        <taxon>Culex</taxon>
        <taxon>Culex</taxon>
    </lineage>
</organism>
<accession>A0A8D8HPQ2</accession>